<dbReference type="FunCoup" id="G0MDC3">
    <property type="interactions" value="390"/>
</dbReference>
<dbReference type="Pfam" id="PF12078">
    <property type="entry name" value="DUF3557"/>
    <property type="match status" value="1"/>
</dbReference>
<protein>
    <submittedName>
        <fullName evidence="1">Uncharacterized protein</fullName>
    </submittedName>
</protein>
<sequence length="471" mass="53938">MSNAKPLGYDSLKAVLPYMKVNQRYEMSYRMPSLKHLDKLLPSRFDCVEFDFCQTRVNDTTYRLGLVRQYPEGYDVPMSHKQENDEGGKGMDMTEHGFDQMLYRHVITPGDVDIAPGQLIPQDGRVHDDNRVLYERHVQAYEKALALRLEQGDEPSNNDPIGNEGYDQLLGINLLAGAREKRLLRHVLQFSTGSIRKKLEDYKAKLVPFHCREHNTPLPFVPMIQLTVSSPEGTKIYRHAYNMKLQEAMKELNTKLFGNRDGVHHISSLILKQPVMVIRLPVGFRVTVGGLSIAGAPNLNLKALQSFAEESSYPIKMLEMTGRFLRIVDYDYPKVKSARTLIIENGPQVLDLLPFIRSLQNQNVIFKCHVSALQAQQQVILVENWIDSEMEIGRTLSLELLGMPSVRYLLSQIELRFLGNRGHENMVIMPMRNGNNLQVTCIRLNNLPPRHDLANWRIEMKVVPGAEEEEY</sequence>
<dbReference type="EMBL" id="GL379790">
    <property type="protein sequence ID" value="EGT49645.1"/>
    <property type="molecule type" value="Genomic_DNA"/>
</dbReference>
<proteinExistence type="predicted"/>
<evidence type="ECO:0000313" key="2">
    <source>
        <dbReference type="Proteomes" id="UP000008068"/>
    </source>
</evidence>
<reference evidence="2" key="1">
    <citation type="submission" date="2011-07" db="EMBL/GenBank/DDBJ databases">
        <authorList>
            <consortium name="Caenorhabditis brenneri Sequencing and Analysis Consortium"/>
            <person name="Wilson R.K."/>
        </authorList>
    </citation>
    <scope>NUCLEOTIDE SEQUENCE [LARGE SCALE GENOMIC DNA]</scope>
    <source>
        <strain evidence="2">PB2801</strain>
    </source>
</reference>
<organism evidence="2">
    <name type="scientific">Caenorhabditis brenneri</name>
    <name type="common">Nematode worm</name>
    <dbReference type="NCBI Taxonomy" id="135651"/>
    <lineage>
        <taxon>Eukaryota</taxon>
        <taxon>Metazoa</taxon>
        <taxon>Ecdysozoa</taxon>
        <taxon>Nematoda</taxon>
        <taxon>Chromadorea</taxon>
        <taxon>Rhabditida</taxon>
        <taxon>Rhabditina</taxon>
        <taxon>Rhabditomorpha</taxon>
        <taxon>Rhabditoidea</taxon>
        <taxon>Rhabditidae</taxon>
        <taxon>Peloderinae</taxon>
        <taxon>Caenorhabditis</taxon>
    </lineage>
</organism>
<evidence type="ECO:0000313" key="1">
    <source>
        <dbReference type="EMBL" id="EGT49645.1"/>
    </source>
</evidence>
<dbReference type="OMA" id="WGRINEI"/>
<accession>G0MDC3</accession>
<dbReference type="Proteomes" id="UP000008068">
    <property type="component" value="Unassembled WGS sequence"/>
</dbReference>
<dbReference type="AlphaFoldDB" id="G0MDC3"/>
<dbReference type="PANTHER" id="PTHR31379:SF1">
    <property type="entry name" value="F-BOX C PROTEIN-RELATED"/>
    <property type="match status" value="1"/>
</dbReference>
<name>G0MDC3_CAEBE</name>
<keyword evidence="2" id="KW-1185">Reference proteome</keyword>
<gene>
    <name evidence="1" type="ORF">CAEBREN_01391</name>
</gene>
<dbReference type="PANTHER" id="PTHR31379">
    <property type="entry name" value="F-BOX C PROTEIN-RELATED-RELATED"/>
    <property type="match status" value="1"/>
</dbReference>
<dbReference type="InParanoid" id="G0MDC3"/>
<dbReference type="eggNOG" id="ENOG502THZU">
    <property type="taxonomic scope" value="Eukaryota"/>
</dbReference>
<dbReference type="OrthoDB" id="5880734at2759"/>
<dbReference type="HOGENOM" id="CLU_042576_0_1_1"/>
<dbReference type="InterPro" id="IPR021942">
    <property type="entry name" value="DUF3557"/>
</dbReference>